<dbReference type="OrthoDB" id="2149705at2759"/>
<proteinExistence type="predicted"/>
<dbReference type="SUPFAM" id="SSF88697">
    <property type="entry name" value="PUA domain-like"/>
    <property type="match status" value="1"/>
</dbReference>
<comment type="caution">
    <text evidence="1">The sequence shown here is derived from an EMBL/GenBank/DDBJ whole genome shotgun (WGS) entry which is preliminary data.</text>
</comment>
<dbReference type="InterPro" id="IPR015947">
    <property type="entry name" value="PUA-like_sf"/>
</dbReference>
<gene>
    <name evidence="1" type="ORF">M406DRAFT_234271</name>
</gene>
<dbReference type="Proteomes" id="UP000803844">
    <property type="component" value="Unassembled WGS sequence"/>
</dbReference>
<dbReference type="EMBL" id="MU032351">
    <property type="protein sequence ID" value="KAF3761766.1"/>
    <property type="molecule type" value="Genomic_DNA"/>
</dbReference>
<dbReference type="AlphaFoldDB" id="A0A9P5CL88"/>
<sequence length="97" mass="11075">PQTDRSDVIMSIHPEHVEEIVDGAKTHEFRNFRLHQVARIWIYITHPVCELKYMAVISGYKLPGEISADDPGVGNKAFNEGKGSKYAYELLQVYQLN</sequence>
<feature type="non-terminal residue" evidence="1">
    <location>
        <position position="97"/>
    </location>
</feature>
<organism evidence="1 2">
    <name type="scientific">Cryphonectria parasitica (strain ATCC 38755 / EP155)</name>
    <dbReference type="NCBI Taxonomy" id="660469"/>
    <lineage>
        <taxon>Eukaryota</taxon>
        <taxon>Fungi</taxon>
        <taxon>Dikarya</taxon>
        <taxon>Ascomycota</taxon>
        <taxon>Pezizomycotina</taxon>
        <taxon>Sordariomycetes</taxon>
        <taxon>Sordariomycetidae</taxon>
        <taxon>Diaporthales</taxon>
        <taxon>Cryphonectriaceae</taxon>
        <taxon>Cryphonectria-Endothia species complex</taxon>
        <taxon>Cryphonectria</taxon>
    </lineage>
</organism>
<evidence type="ECO:0000313" key="2">
    <source>
        <dbReference type="Proteomes" id="UP000803844"/>
    </source>
</evidence>
<dbReference type="RefSeq" id="XP_040772745.1">
    <property type="nucleotide sequence ID" value="XM_040915977.1"/>
</dbReference>
<protein>
    <submittedName>
        <fullName evidence="1">Uncharacterized protein</fullName>
    </submittedName>
</protein>
<accession>A0A9P5CL88</accession>
<dbReference type="GeneID" id="63833106"/>
<feature type="non-terminal residue" evidence="1">
    <location>
        <position position="1"/>
    </location>
</feature>
<keyword evidence="2" id="KW-1185">Reference proteome</keyword>
<reference evidence="1" key="1">
    <citation type="journal article" date="2020" name="Phytopathology">
        <title>Genome sequence of the chestnut blight fungus Cryphonectria parasitica EP155: A fundamental resource for an archetypical invasive plant pathogen.</title>
        <authorList>
            <person name="Crouch J.A."/>
            <person name="Dawe A."/>
            <person name="Aerts A."/>
            <person name="Barry K."/>
            <person name="Churchill A.C.L."/>
            <person name="Grimwood J."/>
            <person name="Hillman B."/>
            <person name="Milgroom M.G."/>
            <person name="Pangilinan J."/>
            <person name="Smith M."/>
            <person name="Salamov A."/>
            <person name="Schmutz J."/>
            <person name="Yadav J."/>
            <person name="Grigoriev I.V."/>
            <person name="Nuss D."/>
        </authorList>
    </citation>
    <scope>NUCLEOTIDE SEQUENCE</scope>
    <source>
        <strain evidence="1">EP155</strain>
    </source>
</reference>
<name>A0A9P5CL88_CRYP1</name>
<evidence type="ECO:0000313" key="1">
    <source>
        <dbReference type="EMBL" id="KAF3761766.1"/>
    </source>
</evidence>